<dbReference type="GO" id="GO:0004519">
    <property type="term" value="F:endonuclease activity"/>
    <property type="evidence" value="ECO:0007669"/>
    <property type="project" value="UniProtKB-KW"/>
</dbReference>
<dbReference type="EMBL" id="REFI01000007">
    <property type="protein sequence ID" value="RMA78533.1"/>
    <property type="molecule type" value="Genomic_DNA"/>
</dbReference>
<evidence type="ECO:0000313" key="2">
    <source>
        <dbReference type="Proteomes" id="UP000267246"/>
    </source>
</evidence>
<dbReference type="AlphaFoldDB" id="A0A3M0A0J9"/>
<name>A0A3M0A0J9_9BACT</name>
<keyword evidence="2" id="KW-1185">Reference proteome</keyword>
<keyword evidence="1" id="KW-0378">Hydrolase</keyword>
<keyword evidence="1" id="KW-0540">Nuclease</keyword>
<protein>
    <submittedName>
        <fullName evidence="1">LlaMI restriction endonuclease</fullName>
    </submittedName>
</protein>
<dbReference type="Pfam" id="PF09562">
    <property type="entry name" value="RE_LlaMI"/>
    <property type="match status" value="1"/>
</dbReference>
<proteinExistence type="predicted"/>
<gene>
    <name evidence="1" type="ORF">JN00_0363</name>
</gene>
<keyword evidence="1" id="KW-0255">Endonuclease</keyword>
<dbReference type="InterPro" id="IPR019063">
    <property type="entry name" value="Restrct_endonuc_II_LlaMI"/>
</dbReference>
<sequence>MTDKEKIINLFYSNVKGKKPNIKTSNINHDGKYGHWLELQFGLKANDVNEPDLLGYELKSDTKAVTSFGDWSANMYIFNNEKYKEIFQGQTNLKRRDKFLTIFGMKNISKLSRFSWSGLSCPKINHFNSFGQKLLICENKDIIVVYSFSKDMRVEKEQIVPRELQQEDLILAIWYGEKFPANYKFKYNEKTLKNKVEDKFNKQGWFTCKKNSEGEYTKICFGPPIDYNLWLEKVKLGIVYFDSGMHTGNSRPYQQWRAKNEFWDSMINEEY</sequence>
<comment type="caution">
    <text evidence="1">The sequence shown here is derived from an EMBL/GenBank/DDBJ whole genome shotgun (WGS) entry which is preliminary data.</text>
</comment>
<dbReference type="Proteomes" id="UP000267246">
    <property type="component" value="Unassembled WGS sequence"/>
</dbReference>
<accession>A0A3M0A0J9</accession>
<organism evidence="1 2">
    <name type="scientific">Metamycoplasma subdolum</name>
    <dbReference type="NCBI Taxonomy" id="92407"/>
    <lineage>
        <taxon>Bacteria</taxon>
        <taxon>Bacillati</taxon>
        <taxon>Mycoplasmatota</taxon>
        <taxon>Mycoplasmoidales</taxon>
        <taxon>Metamycoplasmataceae</taxon>
        <taxon>Metamycoplasma</taxon>
    </lineage>
</organism>
<dbReference type="Gene3D" id="3.40.210.20">
    <property type="entry name" value="MvaI/BcnI restriction endonuclease, catalytic domain"/>
    <property type="match status" value="1"/>
</dbReference>
<evidence type="ECO:0000313" key="1">
    <source>
        <dbReference type="EMBL" id="RMA78533.1"/>
    </source>
</evidence>
<reference evidence="1 2" key="1">
    <citation type="submission" date="2018-10" db="EMBL/GenBank/DDBJ databases">
        <title>Genomic Encyclopedia of Archaeal and Bacterial Type Strains, Phase II (KMG-II): from individual species to whole genera.</title>
        <authorList>
            <person name="Goeker M."/>
        </authorList>
    </citation>
    <scope>NUCLEOTIDE SEQUENCE [LARGE SCALE GENOMIC DNA]</scope>
    <source>
        <strain evidence="1 2">ATCC 29870</strain>
    </source>
</reference>
<dbReference type="InterPro" id="IPR043004">
    <property type="entry name" value="MvaI_BcnI_cat"/>
</dbReference>